<reference evidence="1 2" key="1">
    <citation type="journal article" date="2019" name="Int. J. Syst. Evol. Microbiol.">
        <title>The Global Catalogue of Microorganisms (GCM) 10K type strain sequencing project: providing services to taxonomists for standard genome sequencing and annotation.</title>
        <authorList>
            <consortium name="The Broad Institute Genomics Platform"/>
            <consortium name="The Broad Institute Genome Sequencing Center for Infectious Disease"/>
            <person name="Wu L."/>
            <person name="Ma J."/>
        </authorList>
    </citation>
    <scope>NUCLEOTIDE SEQUENCE [LARGE SCALE GENOMIC DNA]</scope>
    <source>
        <strain evidence="1 2">JCM 11136</strain>
    </source>
</reference>
<proteinExistence type="predicted"/>
<dbReference type="EMBL" id="BAAAHQ010000041">
    <property type="protein sequence ID" value="GAA0947963.1"/>
    <property type="molecule type" value="Genomic_DNA"/>
</dbReference>
<dbReference type="RefSeq" id="WP_343953989.1">
    <property type="nucleotide sequence ID" value="NZ_BAAAHQ010000041.1"/>
</dbReference>
<dbReference type="Pfam" id="PF13560">
    <property type="entry name" value="HTH_31"/>
    <property type="match status" value="1"/>
</dbReference>
<evidence type="ECO:0000313" key="1">
    <source>
        <dbReference type="EMBL" id="GAA0947963.1"/>
    </source>
</evidence>
<sequence>MNTGSPDVDPVQNAWHRLGSEMRRIREMRQLSRPAVYAQTGDDPSNLAKWEAATRHIPSDAMRRIDDLYGANGLLIALRDMAAEIDRAARVSPKADTGHAMDMEYVRRQILASLAALGTTAVLPPLGTLRHLMGPDRVQDWEEVVWERSLALHTQPIPDLVQDLAQDIIDFQQNLSRLGASSLAAPWQRVNAQLLCLMARALGSAGHRRESRGWWAKAREAAERSGDGQLLAFFLAQQTVQGLYEHRPVQVLLNHTDEALAAAQGAPCAGVVKALSMQAQIRAMQGNVQGSLIALREQAREFKRLPDSVSGDHDSAWGFPEERMMHTRSFATIHGTGMPDDDEARQAALATYPVGNIRGRTQMRLHQAVQQVRNGDIVAGLDLARAAVAELPEHDRTIFVRFDAEAVLTAAPRTLQSKREQTAAMEYQQVLALPSGSVSDAQA</sequence>
<name>A0ABN1QV80_9ACTN</name>
<gene>
    <name evidence="1" type="ORF">GCM10009560_64900</name>
</gene>
<accession>A0ABN1QV80</accession>
<protein>
    <submittedName>
        <fullName evidence="1">Uncharacterized protein</fullName>
    </submittedName>
</protein>
<evidence type="ECO:0000313" key="2">
    <source>
        <dbReference type="Proteomes" id="UP001501578"/>
    </source>
</evidence>
<comment type="caution">
    <text evidence="1">The sequence shown here is derived from an EMBL/GenBank/DDBJ whole genome shotgun (WGS) entry which is preliminary data.</text>
</comment>
<keyword evidence="2" id="KW-1185">Reference proteome</keyword>
<organism evidence="1 2">
    <name type="scientific">Nonomuraea longicatena</name>
    <dbReference type="NCBI Taxonomy" id="83682"/>
    <lineage>
        <taxon>Bacteria</taxon>
        <taxon>Bacillati</taxon>
        <taxon>Actinomycetota</taxon>
        <taxon>Actinomycetes</taxon>
        <taxon>Streptosporangiales</taxon>
        <taxon>Streptosporangiaceae</taxon>
        <taxon>Nonomuraea</taxon>
    </lineage>
</organism>
<dbReference type="Proteomes" id="UP001501578">
    <property type="component" value="Unassembled WGS sequence"/>
</dbReference>